<evidence type="ECO:0000256" key="3">
    <source>
        <dbReference type="ARBA" id="ARBA00022449"/>
    </source>
</evidence>
<feature type="transmembrane region" description="Helical" evidence="9">
    <location>
        <begin position="237"/>
        <end position="257"/>
    </location>
</feature>
<evidence type="ECO:0000313" key="12">
    <source>
        <dbReference type="EMBL" id="KAK4577015.1"/>
    </source>
</evidence>
<name>A0AAN7EQE1_QUERU</name>
<evidence type="ECO:0000256" key="9">
    <source>
        <dbReference type="SAM" id="Phobius"/>
    </source>
</evidence>
<keyword evidence="7" id="KW-0406">Ion transport</keyword>
<feature type="transmembrane region" description="Helical" evidence="9">
    <location>
        <begin position="558"/>
        <end position="577"/>
    </location>
</feature>
<dbReference type="Pfam" id="PF13499">
    <property type="entry name" value="EF-hand_7"/>
    <property type="match status" value="2"/>
</dbReference>
<evidence type="ECO:0000313" key="13">
    <source>
        <dbReference type="Proteomes" id="UP001324115"/>
    </source>
</evidence>
<keyword evidence="13" id="KW-1185">Reference proteome</keyword>
<evidence type="ECO:0000259" key="11">
    <source>
        <dbReference type="PROSITE" id="PS50222"/>
    </source>
</evidence>
<dbReference type="GO" id="GO:0016020">
    <property type="term" value="C:membrane"/>
    <property type="evidence" value="ECO:0007669"/>
    <property type="project" value="InterPro"/>
</dbReference>
<dbReference type="InterPro" id="IPR004837">
    <property type="entry name" value="NaCa_Exmemb"/>
</dbReference>
<dbReference type="Pfam" id="PF01699">
    <property type="entry name" value="Na_Ca_ex"/>
    <property type="match status" value="1"/>
</dbReference>
<evidence type="ECO:0000256" key="6">
    <source>
        <dbReference type="ARBA" id="ARBA00022989"/>
    </source>
</evidence>
<evidence type="ECO:0000256" key="2">
    <source>
        <dbReference type="ARBA" id="ARBA00022448"/>
    </source>
</evidence>
<comment type="caution">
    <text evidence="12">The sequence shown here is derived from an EMBL/GenBank/DDBJ whole genome shotgun (WGS) entry which is preliminary data.</text>
</comment>
<dbReference type="EMBL" id="JAXUIC010000008">
    <property type="protein sequence ID" value="KAK4577015.1"/>
    <property type="molecule type" value="Genomic_DNA"/>
</dbReference>
<comment type="subcellular location">
    <subcellularLocation>
        <location evidence="1">Endomembrane system</location>
        <topology evidence="1">Multi-pass membrane protein</topology>
    </subcellularLocation>
</comment>
<dbReference type="PROSITE" id="PS50222">
    <property type="entry name" value="EF_HAND_2"/>
    <property type="match status" value="4"/>
</dbReference>
<dbReference type="GO" id="GO:0006874">
    <property type="term" value="P:intracellular calcium ion homeostasis"/>
    <property type="evidence" value="ECO:0007669"/>
    <property type="project" value="TreeGrafter"/>
</dbReference>
<feature type="domain" description="EF-hand" evidence="11">
    <location>
        <begin position="477"/>
        <end position="512"/>
    </location>
</feature>
<dbReference type="SMART" id="SM00054">
    <property type="entry name" value="EFh"/>
    <property type="match status" value="4"/>
</dbReference>
<keyword evidence="10" id="KW-0732">Signal</keyword>
<dbReference type="PANTHER" id="PTHR31503">
    <property type="entry name" value="VACUOLAR CALCIUM ION TRANSPORTER"/>
    <property type="match status" value="1"/>
</dbReference>
<reference evidence="12 13" key="1">
    <citation type="journal article" date="2023" name="G3 (Bethesda)">
        <title>A haplotype-resolved chromosome-scale genome for Quercus rubra L. provides insights into the genetics of adaptive traits for red oak species.</title>
        <authorList>
            <person name="Kapoor B."/>
            <person name="Jenkins J."/>
            <person name="Schmutz J."/>
            <person name="Zhebentyayeva T."/>
            <person name="Kuelheim C."/>
            <person name="Coggeshall M."/>
            <person name="Heim C."/>
            <person name="Lasky J.R."/>
            <person name="Leites L."/>
            <person name="Islam-Faridi N."/>
            <person name="Romero-Severson J."/>
            <person name="DeLeo V.L."/>
            <person name="Lucas S.M."/>
            <person name="Lazic D."/>
            <person name="Gailing O."/>
            <person name="Carlson J."/>
            <person name="Staton M."/>
        </authorList>
    </citation>
    <scope>NUCLEOTIDE SEQUENCE [LARGE SCALE GENOMIC DNA]</scope>
    <source>
        <strain evidence="12">Pseudo-F2</strain>
    </source>
</reference>
<dbReference type="GO" id="GO:0005509">
    <property type="term" value="F:calcium ion binding"/>
    <property type="evidence" value="ECO:0007669"/>
    <property type="project" value="InterPro"/>
</dbReference>
<sequence length="711" mass="79660">MRSNITKLASLILALSIVILEVHGRRSLRYKSSDELVSDGVHQADESSSLLLLKGMDSGEECEQLYGFLPCSNSMFGHLFLIVVYEYLLFKGESLVAAGGEQIFKILGPGIFGASAFHVLGALPESLILLASGLLNTKETAQEYVFTGVGLLAGSSIFLLTILWGTCVIASSQDFSNGSQFSNSTQTSRQRLHTLLTGCGISTDLETCYTARIMALSIIPFIIVQSLKIFSSSSAERIVILIAIVVSTVFLFLYFFYQIFEPWIQKRRLEFVKHKNLILSILQHVQKHALGNILTADGAPNVNAIKRLFEEVDQDGDNIISPSDLRELLLEIKFTGTSIDKEKEIGKVMKEFDLDGDQKITMDEFVTGFTKWLDETKHAIDKQYFSKKSLKEVYQVFGPWLLNKRREREMTKDLIQEILRHVQSNVVGGLLKEDGTPDTNSIKRLFEKMDHDSNNCISQHELQELIADIKFGKLPLDVEEAVLKLIEELDTDGDHLINEDEFVSGFAKWLDTTDNQDPSTTESQDDIYQKTWEATDKLVDEKIGNAVVDNSLQAWFKAVMLLVLGIALLAILAEPLIESVQSFSKSASIPSFFISFILVPLATNTRASASAIKEARRKKPRTTSLTFSEIYGGVFMNNILGFSVLLILIYVRELAWEFSAEMLVVLLVCATMGLIASFRSTFPIWTSFLAYLLYPLSLLLVYFFNDVLNYT</sequence>
<feature type="chain" id="PRO_5042869857" description="EF-hand domain-containing protein" evidence="10">
    <location>
        <begin position="25"/>
        <end position="711"/>
    </location>
</feature>
<feature type="signal peptide" evidence="10">
    <location>
        <begin position="1"/>
        <end position="24"/>
    </location>
</feature>
<dbReference type="InterPro" id="IPR011992">
    <property type="entry name" value="EF-hand-dom_pair"/>
</dbReference>
<feature type="domain" description="EF-hand" evidence="11">
    <location>
        <begin position="340"/>
        <end position="375"/>
    </location>
</feature>
<dbReference type="Proteomes" id="UP001324115">
    <property type="component" value="Unassembled WGS sequence"/>
</dbReference>
<feature type="transmembrane region" description="Helical" evidence="9">
    <location>
        <begin position="102"/>
        <end position="124"/>
    </location>
</feature>
<proteinExistence type="predicted"/>
<dbReference type="PROSITE" id="PS00018">
    <property type="entry name" value="EF_HAND_1"/>
    <property type="match status" value="4"/>
</dbReference>
<keyword evidence="3" id="KW-0050">Antiport</keyword>
<keyword evidence="6 9" id="KW-1133">Transmembrane helix</keyword>
<evidence type="ECO:0000256" key="5">
    <source>
        <dbReference type="ARBA" id="ARBA00022837"/>
    </source>
</evidence>
<feature type="transmembrane region" description="Helical" evidence="9">
    <location>
        <begin position="65"/>
        <end position="90"/>
    </location>
</feature>
<accession>A0AAN7EQE1</accession>
<dbReference type="GO" id="GO:0015369">
    <property type="term" value="F:calcium:proton antiporter activity"/>
    <property type="evidence" value="ECO:0007669"/>
    <property type="project" value="TreeGrafter"/>
</dbReference>
<feature type="transmembrane region" description="Helical" evidence="9">
    <location>
        <begin position="658"/>
        <end position="676"/>
    </location>
</feature>
<feature type="domain" description="EF-hand" evidence="11">
    <location>
        <begin position="437"/>
        <end position="472"/>
    </location>
</feature>
<dbReference type="GO" id="GO:0012505">
    <property type="term" value="C:endomembrane system"/>
    <property type="evidence" value="ECO:0007669"/>
    <property type="project" value="UniProtKB-SubCell"/>
</dbReference>
<gene>
    <name evidence="12" type="ORF">RGQ29_027502</name>
</gene>
<keyword evidence="8 9" id="KW-0472">Membrane</keyword>
<evidence type="ECO:0000256" key="10">
    <source>
        <dbReference type="SAM" id="SignalP"/>
    </source>
</evidence>
<keyword evidence="5" id="KW-0106">Calcium</keyword>
<keyword evidence="2" id="KW-0813">Transport</keyword>
<feature type="domain" description="EF-hand" evidence="11">
    <location>
        <begin position="300"/>
        <end position="335"/>
    </location>
</feature>
<organism evidence="12 13">
    <name type="scientific">Quercus rubra</name>
    <name type="common">Northern red oak</name>
    <name type="synonym">Quercus borealis</name>
    <dbReference type="NCBI Taxonomy" id="3512"/>
    <lineage>
        <taxon>Eukaryota</taxon>
        <taxon>Viridiplantae</taxon>
        <taxon>Streptophyta</taxon>
        <taxon>Embryophyta</taxon>
        <taxon>Tracheophyta</taxon>
        <taxon>Spermatophyta</taxon>
        <taxon>Magnoliopsida</taxon>
        <taxon>eudicotyledons</taxon>
        <taxon>Gunneridae</taxon>
        <taxon>Pentapetalae</taxon>
        <taxon>rosids</taxon>
        <taxon>fabids</taxon>
        <taxon>Fagales</taxon>
        <taxon>Fagaceae</taxon>
        <taxon>Quercus</taxon>
    </lineage>
</organism>
<feature type="transmembrane region" description="Helical" evidence="9">
    <location>
        <begin position="589"/>
        <end position="609"/>
    </location>
</feature>
<dbReference type="InterPro" id="IPR018247">
    <property type="entry name" value="EF_Hand_1_Ca_BS"/>
</dbReference>
<feature type="transmembrane region" description="Helical" evidence="9">
    <location>
        <begin position="630"/>
        <end position="652"/>
    </location>
</feature>
<dbReference type="SUPFAM" id="SSF47473">
    <property type="entry name" value="EF-hand"/>
    <property type="match status" value="1"/>
</dbReference>
<dbReference type="CDD" id="cd00051">
    <property type="entry name" value="EFh"/>
    <property type="match status" value="2"/>
</dbReference>
<dbReference type="InterPro" id="IPR002048">
    <property type="entry name" value="EF_hand_dom"/>
</dbReference>
<evidence type="ECO:0000256" key="1">
    <source>
        <dbReference type="ARBA" id="ARBA00004127"/>
    </source>
</evidence>
<dbReference type="Gene3D" id="1.10.238.10">
    <property type="entry name" value="EF-hand"/>
    <property type="match status" value="2"/>
</dbReference>
<protein>
    <recommendedName>
        <fullName evidence="11">EF-hand domain-containing protein</fullName>
    </recommendedName>
</protein>
<dbReference type="PANTHER" id="PTHR31503:SF79">
    <property type="entry name" value="CALCIUM-BINDING EF-HAND PROTEIN"/>
    <property type="match status" value="1"/>
</dbReference>
<feature type="transmembrane region" description="Helical" evidence="9">
    <location>
        <begin position="144"/>
        <end position="170"/>
    </location>
</feature>
<keyword evidence="4 9" id="KW-0812">Transmembrane</keyword>
<dbReference type="InterPro" id="IPR004713">
    <property type="entry name" value="CaH_exchang"/>
</dbReference>
<evidence type="ECO:0000256" key="7">
    <source>
        <dbReference type="ARBA" id="ARBA00023065"/>
    </source>
</evidence>
<dbReference type="AlphaFoldDB" id="A0AAN7EQE1"/>
<feature type="transmembrane region" description="Helical" evidence="9">
    <location>
        <begin position="688"/>
        <end position="705"/>
    </location>
</feature>
<evidence type="ECO:0000256" key="8">
    <source>
        <dbReference type="ARBA" id="ARBA00023136"/>
    </source>
</evidence>
<evidence type="ECO:0000256" key="4">
    <source>
        <dbReference type="ARBA" id="ARBA00022692"/>
    </source>
</evidence>